<keyword evidence="3" id="KW-1185">Reference proteome</keyword>
<dbReference type="GO" id="GO:0003677">
    <property type="term" value="F:DNA binding"/>
    <property type="evidence" value="ECO:0007669"/>
    <property type="project" value="UniProtKB-KW"/>
</dbReference>
<gene>
    <name evidence="2" type="ORF">ACFSL2_13870</name>
</gene>
<dbReference type="SMART" id="SM00966">
    <property type="entry name" value="SpoVT_AbrB"/>
    <property type="match status" value="1"/>
</dbReference>
<proteinExistence type="predicted"/>
<evidence type="ECO:0000313" key="2">
    <source>
        <dbReference type="EMBL" id="MFD2026599.1"/>
    </source>
</evidence>
<evidence type="ECO:0000313" key="3">
    <source>
        <dbReference type="Proteomes" id="UP001597338"/>
    </source>
</evidence>
<name>A0ABW4V8G9_9MICO</name>
<dbReference type="InterPro" id="IPR007159">
    <property type="entry name" value="SpoVT-AbrB_dom"/>
</dbReference>
<reference evidence="3" key="1">
    <citation type="journal article" date="2019" name="Int. J. Syst. Evol. Microbiol.">
        <title>The Global Catalogue of Microorganisms (GCM) 10K type strain sequencing project: providing services to taxonomists for standard genome sequencing and annotation.</title>
        <authorList>
            <consortium name="The Broad Institute Genomics Platform"/>
            <consortium name="The Broad Institute Genome Sequencing Center for Infectious Disease"/>
            <person name="Wu L."/>
            <person name="Ma J."/>
        </authorList>
    </citation>
    <scope>NUCLEOTIDE SEQUENCE [LARGE SCALE GENOMIC DNA]</scope>
    <source>
        <strain evidence="3">CCM 7043</strain>
    </source>
</reference>
<evidence type="ECO:0000259" key="1">
    <source>
        <dbReference type="SMART" id="SM00966"/>
    </source>
</evidence>
<dbReference type="SUPFAM" id="SSF89447">
    <property type="entry name" value="AbrB/MazE/MraZ-like"/>
    <property type="match status" value="1"/>
</dbReference>
<accession>A0ABW4V8G9</accession>
<organism evidence="2 3">
    <name type="scientific">Promicromonospora aerolata</name>
    <dbReference type="NCBI Taxonomy" id="195749"/>
    <lineage>
        <taxon>Bacteria</taxon>
        <taxon>Bacillati</taxon>
        <taxon>Actinomycetota</taxon>
        <taxon>Actinomycetes</taxon>
        <taxon>Micrococcales</taxon>
        <taxon>Promicromonosporaceae</taxon>
        <taxon>Promicromonospora</taxon>
    </lineage>
</organism>
<dbReference type="EMBL" id="JBHUHF010000001">
    <property type="protein sequence ID" value="MFD2026599.1"/>
    <property type="molecule type" value="Genomic_DNA"/>
</dbReference>
<comment type="caution">
    <text evidence="2">The sequence shown here is derived from an EMBL/GenBank/DDBJ whole genome shotgun (WGS) entry which is preliminary data.</text>
</comment>
<dbReference type="Proteomes" id="UP001597338">
    <property type="component" value="Unassembled WGS sequence"/>
</dbReference>
<sequence>MSGDKNSAKYGPGGRGFYGSVTVSERGQIAIPAQARRDLKIEAGDKLLVLADPEQGLALMTIDTLMRNLQGSSTLLEMIQQHAKDGADDTGEAE</sequence>
<feature type="domain" description="SpoVT-AbrB" evidence="1">
    <location>
        <begin position="21"/>
        <end position="67"/>
    </location>
</feature>
<dbReference type="InterPro" id="IPR037914">
    <property type="entry name" value="SpoVT-AbrB_sf"/>
</dbReference>
<protein>
    <submittedName>
        <fullName evidence="2">AbrB/MazE/SpoVT family DNA-binding domain-containing protein</fullName>
    </submittedName>
</protein>
<dbReference type="RefSeq" id="WP_377198418.1">
    <property type="nucleotide sequence ID" value="NZ_JBHUHF010000001.1"/>
</dbReference>
<dbReference type="NCBIfam" id="TIGR01439">
    <property type="entry name" value="lp_hng_hel_AbrB"/>
    <property type="match status" value="1"/>
</dbReference>
<dbReference type="Gene3D" id="2.10.260.10">
    <property type="match status" value="1"/>
</dbReference>
<keyword evidence="2" id="KW-0238">DNA-binding</keyword>